<proteinExistence type="predicted"/>
<dbReference type="PANTHER" id="PTHR43072">
    <property type="entry name" value="N-ACETYLTRANSFERASE"/>
    <property type="match status" value="1"/>
</dbReference>
<dbReference type="Pfam" id="PF00583">
    <property type="entry name" value="Acetyltransf_1"/>
    <property type="match status" value="1"/>
</dbReference>
<dbReference type="AlphaFoldDB" id="A0A4R5CU22"/>
<feature type="domain" description="N-acetyltransferase" evidence="1">
    <location>
        <begin position="1"/>
        <end position="137"/>
    </location>
</feature>
<evidence type="ECO:0000313" key="3">
    <source>
        <dbReference type="Proteomes" id="UP000294739"/>
    </source>
</evidence>
<evidence type="ECO:0000313" key="2">
    <source>
        <dbReference type="EMBL" id="TDE02421.1"/>
    </source>
</evidence>
<dbReference type="PANTHER" id="PTHR43072:SF60">
    <property type="entry name" value="L-2,4-DIAMINOBUTYRIC ACID ACETYLTRANSFERASE"/>
    <property type="match status" value="1"/>
</dbReference>
<dbReference type="RefSeq" id="WP_131898450.1">
    <property type="nucleotide sequence ID" value="NZ_SMKZ01000036.1"/>
</dbReference>
<dbReference type="InterPro" id="IPR000182">
    <property type="entry name" value="GNAT_dom"/>
</dbReference>
<dbReference type="GO" id="GO:0016747">
    <property type="term" value="F:acyltransferase activity, transferring groups other than amino-acyl groups"/>
    <property type="evidence" value="ECO:0007669"/>
    <property type="project" value="InterPro"/>
</dbReference>
<dbReference type="CDD" id="cd04301">
    <property type="entry name" value="NAT_SF"/>
    <property type="match status" value="1"/>
</dbReference>
<keyword evidence="3" id="KW-1185">Reference proteome</keyword>
<evidence type="ECO:0000259" key="1">
    <source>
        <dbReference type="PROSITE" id="PS51186"/>
    </source>
</evidence>
<dbReference type="InterPro" id="IPR016181">
    <property type="entry name" value="Acyl_CoA_acyltransferase"/>
</dbReference>
<gene>
    <name evidence="2" type="ORF">E1269_21745</name>
</gene>
<dbReference type="Proteomes" id="UP000294739">
    <property type="component" value="Unassembled WGS sequence"/>
</dbReference>
<comment type="caution">
    <text evidence="2">The sequence shown here is derived from an EMBL/GenBank/DDBJ whole genome shotgun (WGS) entry which is preliminary data.</text>
</comment>
<dbReference type="OrthoDB" id="4774939at2"/>
<dbReference type="Gene3D" id="3.40.630.30">
    <property type="match status" value="1"/>
</dbReference>
<organism evidence="2 3">
    <name type="scientific">Jiangella asiatica</name>
    <dbReference type="NCBI Taxonomy" id="2530372"/>
    <lineage>
        <taxon>Bacteria</taxon>
        <taxon>Bacillati</taxon>
        <taxon>Actinomycetota</taxon>
        <taxon>Actinomycetes</taxon>
        <taxon>Jiangellales</taxon>
        <taxon>Jiangellaceae</taxon>
        <taxon>Jiangella</taxon>
    </lineage>
</organism>
<protein>
    <submittedName>
        <fullName evidence="2">GNAT family N-acetyltransferase</fullName>
    </submittedName>
</protein>
<dbReference type="SUPFAM" id="SSF55729">
    <property type="entry name" value="Acyl-CoA N-acyltransferases (Nat)"/>
    <property type="match status" value="1"/>
</dbReference>
<dbReference type="EMBL" id="SMKZ01000036">
    <property type="protein sequence ID" value="TDE02421.1"/>
    <property type="molecule type" value="Genomic_DNA"/>
</dbReference>
<dbReference type="PROSITE" id="PS51186">
    <property type="entry name" value="GNAT"/>
    <property type="match status" value="1"/>
</dbReference>
<accession>A0A4R5CU22</accession>
<reference evidence="2 3" key="1">
    <citation type="submission" date="2019-03" db="EMBL/GenBank/DDBJ databases">
        <title>Draft genome sequences of novel Actinobacteria.</title>
        <authorList>
            <person name="Sahin N."/>
            <person name="Ay H."/>
            <person name="Saygin H."/>
        </authorList>
    </citation>
    <scope>NUCLEOTIDE SEQUENCE [LARGE SCALE GENOMIC DNA]</scope>
    <source>
        <strain evidence="2 3">5K138</strain>
    </source>
</reference>
<name>A0A4R5CU22_9ACTN</name>
<dbReference type="InParanoid" id="A0A4R5CU22"/>
<keyword evidence="2" id="KW-0808">Transferase</keyword>
<sequence length="137" mass="14473">MNVRITPADPGSLTLAVRRFMDTDAGAAFTDAPGTLAFVASVGTTTCGWAWGYHLVRPDGSSMLYLHQLEVDQAHRRSGIGRKLLCAFMAAGATAGATKMFLTTGADNLAARALYDAEGGGLASEGPTVNYWFRLSQ</sequence>